<dbReference type="Proteomes" id="UP000828390">
    <property type="component" value="Unassembled WGS sequence"/>
</dbReference>
<dbReference type="AlphaFoldDB" id="A0A9D4JMA7"/>
<sequence length="252" mass="28033">MQRVDNSTYTVTEAMVDSSSTNRLNIVCRINNIPNILGFSNMNINRVNKNGNVENMARMQSLYDTLPGYQRPALVQSSATMQAVGVYSVKNPTLGISVPVASLTCNDGLQYNCSLAYDDKQGSTAVTKTSTVVRNLTVSGTLFMFHVLLEVFSAFPGPSINQISGGILAAVPHLKSILFSPFGGKKFPLIDFFKDVSHDYYISELYFNVILSNILNYENRNKYSANMYNCNNERVRQKKFFKKENAAKISPS</sequence>
<dbReference type="EMBL" id="JAIWYP010000006">
    <property type="protein sequence ID" value="KAH3815614.1"/>
    <property type="molecule type" value="Genomic_DNA"/>
</dbReference>
<accession>A0A9D4JMA7</accession>
<gene>
    <name evidence="1" type="ORF">DPMN_144142</name>
</gene>
<evidence type="ECO:0000313" key="2">
    <source>
        <dbReference type="Proteomes" id="UP000828390"/>
    </source>
</evidence>
<name>A0A9D4JMA7_DREPO</name>
<organism evidence="1 2">
    <name type="scientific">Dreissena polymorpha</name>
    <name type="common">Zebra mussel</name>
    <name type="synonym">Mytilus polymorpha</name>
    <dbReference type="NCBI Taxonomy" id="45954"/>
    <lineage>
        <taxon>Eukaryota</taxon>
        <taxon>Metazoa</taxon>
        <taxon>Spiralia</taxon>
        <taxon>Lophotrochozoa</taxon>
        <taxon>Mollusca</taxon>
        <taxon>Bivalvia</taxon>
        <taxon>Autobranchia</taxon>
        <taxon>Heteroconchia</taxon>
        <taxon>Euheterodonta</taxon>
        <taxon>Imparidentia</taxon>
        <taxon>Neoheterodontei</taxon>
        <taxon>Myida</taxon>
        <taxon>Dreissenoidea</taxon>
        <taxon>Dreissenidae</taxon>
        <taxon>Dreissena</taxon>
    </lineage>
</organism>
<protein>
    <submittedName>
        <fullName evidence="1">Uncharacterized protein</fullName>
    </submittedName>
</protein>
<reference evidence="1" key="1">
    <citation type="journal article" date="2019" name="bioRxiv">
        <title>The Genome of the Zebra Mussel, Dreissena polymorpha: A Resource for Invasive Species Research.</title>
        <authorList>
            <person name="McCartney M.A."/>
            <person name="Auch B."/>
            <person name="Kono T."/>
            <person name="Mallez S."/>
            <person name="Zhang Y."/>
            <person name="Obille A."/>
            <person name="Becker A."/>
            <person name="Abrahante J.E."/>
            <person name="Garbe J."/>
            <person name="Badalamenti J.P."/>
            <person name="Herman A."/>
            <person name="Mangelson H."/>
            <person name="Liachko I."/>
            <person name="Sullivan S."/>
            <person name="Sone E.D."/>
            <person name="Koren S."/>
            <person name="Silverstein K.A.T."/>
            <person name="Beckman K.B."/>
            <person name="Gohl D.M."/>
        </authorList>
    </citation>
    <scope>NUCLEOTIDE SEQUENCE</scope>
    <source>
        <strain evidence="1">Duluth1</strain>
        <tissue evidence="1">Whole animal</tissue>
    </source>
</reference>
<evidence type="ECO:0000313" key="1">
    <source>
        <dbReference type="EMBL" id="KAH3815614.1"/>
    </source>
</evidence>
<comment type="caution">
    <text evidence="1">The sequence shown here is derived from an EMBL/GenBank/DDBJ whole genome shotgun (WGS) entry which is preliminary data.</text>
</comment>
<reference evidence="1" key="2">
    <citation type="submission" date="2020-11" db="EMBL/GenBank/DDBJ databases">
        <authorList>
            <person name="McCartney M.A."/>
            <person name="Auch B."/>
            <person name="Kono T."/>
            <person name="Mallez S."/>
            <person name="Becker A."/>
            <person name="Gohl D.M."/>
            <person name="Silverstein K.A.T."/>
            <person name="Koren S."/>
            <person name="Bechman K.B."/>
            <person name="Herman A."/>
            <person name="Abrahante J.E."/>
            <person name="Garbe J."/>
        </authorList>
    </citation>
    <scope>NUCLEOTIDE SEQUENCE</scope>
    <source>
        <strain evidence="1">Duluth1</strain>
        <tissue evidence="1">Whole animal</tissue>
    </source>
</reference>
<keyword evidence="2" id="KW-1185">Reference proteome</keyword>
<proteinExistence type="predicted"/>